<dbReference type="UniPathway" id="UPA00299"/>
<evidence type="ECO:0000256" key="9">
    <source>
        <dbReference type="ARBA" id="ARBA00023295"/>
    </source>
</evidence>
<dbReference type="PIRSF" id="PIRSF006337">
    <property type="entry name" value="Trehalose_TreZ"/>
    <property type="match status" value="1"/>
</dbReference>
<organism evidence="18 19">
    <name type="scientific">Stenotrophomonas chelatiphaga</name>
    <dbReference type="NCBI Taxonomy" id="517011"/>
    <lineage>
        <taxon>Bacteria</taxon>
        <taxon>Pseudomonadati</taxon>
        <taxon>Pseudomonadota</taxon>
        <taxon>Gammaproteobacteria</taxon>
        <taxon>Lysobacterales</taxon>
        <taxon>Lysobacteraceae</taxon>
        <taxon>Stenotrophomonas</taxon>
    </lineage>
</organism>
<dbReference type="SUPFAM" id="SSF51445">
    <property type="entry name" value="(Trans)glycosidases"/>
    <property type="match status" value="1"/>
</dbReference>
<dbReference type="GO" id="GO:0005737">
    <property type="term" value="C:cytoplasm"/>
    <property type="evidence" value="ECO:0007669"/>
    <property type="project" value="UniProtKB-SubCell"/>
</dbReference>
<evidence type="ECO:0000256" key="13">
    <source>
        <dbReference type="NCBIfam" id="TIGR02402"/>
    </source>
</evidence>
<dbReference type="CDD" id="cd11325">
    <property type="entry name" value="AmyAc_GTHase"/>
    <property type="match status" value="1"/>
</dbReference>
<evidence type="ECO:0000256" key="10">
    <source>
        <dbReference type="ARBA" id="ARBA00032057"/>
    </source>
</evidence>
<name>A0A0R0D270_9GAMM</name>
<feature type="domain" description="Glycosyl hydrolase family 13 catalytic" evidence="17">
    <location>
        <begin position="122"/>
        <end position="475"/>
    </location>
</feature>
<dbReference type="PATRIC" id="fig|517011.3.peg.583"/>
<dbReference type="NCBIfam" id="TIGR02402">
    <property type="entry name" value="trehalose_TreZ"/>
    <property type="match status" value="1"/>
</dbReference>
<comment type="subcellular location">
    <subcellularLocation>
        <location evidence="1 15">Cytoplasm</location>
    </subcellularLocation>
</comment>
<keyword evidence="9 14" id="KW-0326">Glycosidase</keyword>
<proteinExistence type="inferred from homology"/>
<evidence type="ECO:0000256" key="5">
    <source>
        <dbReference type="ARBA" id="ARBA00015938"/>
    </source>
</evidence>
<comment type="pathway">
    <text evidence="2 14">Glycan biosynthesis; trehalose biosynthesis.</text>
</comment>
<dbReference type="GO" id="GO:0005992">
    <property type="term" value="P:trehalose biosynthetic process"/>
    <property type="evidence" value="ECO:0007669"/>
    <property type="project" value="UniProtKB-UniRule"/>
</dbReference>
<dbReference type="Gene3D" id="2.60.40.10">
    <property type="entry name" value="Immunoglobulins"/>
    <property type="match status" value="1"/>
</dbReference>
<evidence type="ECO:0000256" key="11">
    <source>
        <dbReference type="ARBA" id="ARBA00033284"/>
    </source>
</evidence>
<keyword evidence="7 14" id="KW-0378">Hydrolase</keyword>
<comment type="similarity">
    <text evidence="3 14">Belongs to the glycosyl hydrolase 13 family.</text>
</comment>
<evidence type="ECO:0000313" key="18">
    <source>
        <dbReference type="EMBL" id="KRG75366.1"/>
    </source>
</evidence>
<dbReference type="InterPro" id="IPR006047">
    <property type="entry name" value="GH13_cat_dom"/>
</dbReference>
<dbReference type="Proteomes" id="UP000051386">
    <property type="component" value="Unassembled WGS sequence"/>
</dbReference>
<dbReference type="InterPro" id="IPR012768">
    <property type="entry name" value="Trehalose_TreZ"/>
</dbReference>
<evidence type="ECO:0000256" key="8">
    <source>
        <dbReference type="ARBA" id="ARBA00023277"/>
    </source>
</evidence>
<feature type="active site" description="Nucleophile" evidence="15">
    <location>
        <position position="255"/>
    </location>
</feature>
<dbReference type="InterPro" id="IPR013783">
    <property type="entry name" value="Ig-like_fold"/>
</dbReference>
<evidence type="ECO:0000256" key="15">
    <source>
        <dbReference type="PIRSR" id="PIRSR006337-1"/>
    </source>
</evidence>
<dbReference type="AlphaFoldDB" id="A0A0R0D270"/>
<evidence type="ECO:0000256" key="4">
    <source>
        <dbReference type="ARBA" id="ARBA00012268"/>
    </source>
</evidence>
<dbReference type="CDD" id="cd02853">
    <property type="entry name" value="E_set_MTHase_like_N"/>
    <property type="match status" value="1"/>
</dbReference>
<dbReference type="InterPro" id="IPR017853">
    <property type="entry name" value="GH"/>
</dbReference>
<keyword evidence="19" id="KW-1185">Reference proteome</keyword>
<evidence type="ECO:0000256" key="1">
    <source>
        <dbReference type="ARBA" id="ARBA00004496"/>
    </source>
</evidence>
<evidence type="ECO:0000259" key="17">
    <source>
        <dbReference type="SMART" id="SM00642"/>
    </source>
</evidence>
<dbReference type="EMBL" id="LDJK01000014">
    <property type="protein sequence ID" value="KRG75366.1"/>
    <property type="molecule type" value="Genomic_DNA"/>
</dbReference>
<keyword evidence="6" id="KW-0963">Cytoplasm</keyword>
<dbReference type="RefSeq" id="WP_057507673.1">
    <property type="nucleotide sequence ID" value="NZ_LDJK01000014.1"/>
</dbReference>
<comment type="caution">
    <text evidence="18">The sequence shown here is derived from an EMBL/GenBank/DDBJ whole genome shotgun (WGS) entry which is preliminary data.</text>
</comment>
<comment type="catalytic activity">
    <reaction evidence="12 14">
        <text>hydrolysis of (1-&gt;4)-alpha-D-glucosidic linkage in 4-alpha-D-[(1-&gt;4)-alpha-D-glucanosyl]n trehalose to yield trehalose and (1-&gt;4)-alpha-D-glucan.</text>
        <dbReference type="EC" id="3.2.1.141"/>
    </reaction>
</comment>
<reference evidence="18 19" key="1">
    <citation type="submission" date="2015-05" db="EMBL/GenBank/DDBJ databases">
        <title>Genome sequencing and analysis of members of genus Stenotrophomonas.</title>
        <authorList>
            <person name="Patil P.P."/>
            <person name="Midha S."/>
            <person name="Patil P.B."/>
        </authorList>
    </citation>
    <scope>NUCLEOTIDE SEQUENCE [LARGE SCALE GENOMIC DNA]</scope>
    <source>
        <strain evidence="18 19">DSM 21508</strain>
    </source>
</reference>
<evidence type="ECO:0000256" key="12">
    <source>
        <dbReference type="ARBA" id="ARBA00034013"/>
    </source>
</evidence>
<accession>A0A0R0D270</accession>
<dbReference type="SMART" id="SM00642">
    <property type="entry name" value="Aamy"/>
    <property type="match status" value="1"/>
</dbReference>
<evidence type="ECO:0000313" key="19">
    <source>
        <dbReference type="Proteomes" id="UP000051386"/>
    </source>
</evidence>
<keyword evidence="8" id="KW-0119">Carbohydrate metabolism</keyword>
<evidence type="ECO:0000256" key="16">
    <source>
        <dbReference type="PIRSR" id="PIRSR006337-3"/>
    </source>
</evidence>
<dbReference type="SUPFAM" id="SSF81296">
    <property type="entry name" value="E set domains"/>
    <property type="match status" value="1"/>
</dbReference>
<evidence type="ECO:0000256" key="14">
    <source>
        <dbReference type="PIRNR" id="PIRNR006337"/>
    </source>
</evidence>
<dbReference type="EC" id="3.2.1.141" evidence="4 13"/>
<dbReference type="InterPro" id="IPR044901">
    <property type="entry name" value="Trehalose_TreZ_E-set_sf"/>
</dbReference>
<feature type="site" description="Transition state stabilizer" evidence="16">
    <location>
        <position position="377"/>
    </location>
</feature>
<protein>
    <recommendedName>
        <fullName evidence="5 13">Malto-oligosyltrehalose trehalohydrolase</fullName>
        <shortName evidence="14">MTHase</shortName>
        <ecNumber evidence="4 13">3.2.1.141</ecNumber>
    </recommendedName>
    <alternativeName>
        <fullName evidence="11 14">4-alpha-D-((1-&gt;4)-alpha-D-glucano)trehalose trehalohydrolase</fullName>
    </alternativeName>
    <alternativeName>
        <fullName evidence="10 14">Maltooligosyl trehalose trehalohydrolase</fullName>
    </alternativeName>
</protein>
<dbReference type="Gene3D" id="3.20.20.80">
    <property type="entry name" value="Glycosidases"/>
    <property type="match status" value="1"/>
</dbReference>
<evidence type="ECO:0000256" key="7">
    <source>
        <dbReference type="ARBA" id="ARBA00022801"/>
    </source>
</evidence>
<dbReference type="Pfam" id="PF00128">
    <property type="entry name" value="Alpha-amylase"/>
    <property type="match status" value="1"/>
</dbReference>
<evidence type="ECO:0000256" key="2">
    <source>
        <dbReference type="ARBA" id="ARBA00005199"/>
    </source>
</evidence>
<dbReference type="PANTHER" id="PTHR43651">
    <property type="entry name" value="1,4-ALPHA-GLUCAN-BRANCHING ENZYME"/>
    <property type="match status" value="1"/>
</dbReference>
<feature type="active site" description="Proton donor" evidence="15">
    <location>
        <position position="288"/>
    </location>
</feature>
<evidence type="ECO:0000256" key="3">
    <source>
        <dbReference type="ARBA" id="ARBA00008061"/>
    </source>
</evidence>
<dbReference type="PANTHER" id="PTHR43651:SF11">
    <property type="entry name" value="MALTO-OLIGOSYLTREHALOSE TREHALOHYDROLASE"/>
    <property type="match status" value="1"/>
</dbReference>
<sequence length="579" mass="63715">MTPAGRGRLGAWPLGDGRYAFRLWAPDAGQVALVLDGEVHPMQPEHEGCFFLEASGSSGTPYRFLLDGQVQVPDPASRWQPHGVDGASALLPDDGHAWQSRWDGRPWQELVIYEVHLGCSGGIAGLMAQLPALAAMGITALELMPVAQFPGRRNWGYDGVFPYAPAEAYGHPDALKALVDAAHGHGMAVLLDVVYNHFGPQGNLLDTYASAFFKRDAPTPWGEAIDFTQSQVKRFFVDNALMWLQEYRFDGLRLDAVQAITPNAFLGELVQAIREGCPGRPHVHLVLENERNQSRWLRGDYQAQWNDDVHNALHVMLTGEVEGYYADYAGRAPQLLARALSEGFAWQGERNHKGELRGEPSADVPPQRFVVFAQNHDQIGNRAFGERLVTLVPAAHARAALALVLLLPMVPLLFMGEPWQARQPFLFFTDYVAPLDDLVREGRRREFAGFAAFADAEQRQRIPDPNARATFDACRVMLPAAGDADADAHLAVFTELLALRRRYLQPGLAQARSLGARVLGRHAVQAGWQLPEGQWWIAINVGESEVELALPDGALVWEQQPAAAGRIAAGSVRVHWVAG</sequence>
<dbReference type="GO" id="GO:0033942">
    <property type="term" value="F:4-alpha-D-(1-&gt;4)-alpha-D-glucanotrehalose trehalohydrolase activity"/>
    <property type="evidence" value="ECO:0007669"/>
    <property type="project" value="UniProtKB-EC"/>
</dbReference>
<dbReference type="Gene3D" id="1.10.10.760">
    <property type="entry name" value="E-set domains of sugar-utilizing enzymes"/>
    <property type="match status" value="1"/>
</dbReference>
<dbReference type="InterPro" id="IPR014756">
    <property type="entry name" value="Ig_E-set"/>
</dbReference>
<evidence type="ECO:0000256" key="6">
    <source>
        <dbReference type="ARBA" id="ARBA00022490"/>
    </source>
</evidence>
<gene>
    <name evidence="18" type="ORF">ABB28_05555</name>
</gene>